<keyword evidence="2" id="KW-1133">Transmembrane helix</keyword>
<dbReference type="AlphaFoldDB" id="A0A366H185"/>
<keyword evidence="4" id="KW-1185">Reference proteome</keyword>
<dbReference type="RefSeq" id="WP_113962293.1">
    <property type="nucleotide sequence ID" value="NZ_QNRR01000021.1"/>
</dbReference>
<dbReference type="Proteomes" id="UP000253426">
    <property type="component" value="Unassembled WGS sequence"/>
</dbReference>
<accession>A0A366H185</accession>
<evidence type="ECO:0000256" key="1">
    <source>
        <dbReference type="SAM" id="Coils"/>
    </source>
</evidence>
<feature type="transmembrane region" description="Helical" evidence="2">
    <location>
        <begin position="28"/>
        <end position="46"/>
    </location>
</feature>
<evidence type="ECO:0000313" key="3">
    <source>
        <dbReference type="EMBL" id="RBP35511.1"/>
    </source>
</evidence>
<dbReference type="OrthoDB" id="196829at2"/>
<dbReference type="InterPro" id="IPR007060">
    <property type="entry name" value="FtsL/DivIC"/>
</dbReference>
<dbReference type="Pfam" id="PF04977">
    <property type="entry name" value="DivIC"/>
    <property type="match status" value="1"/>
</dbReference>
<organism evidence="3 4">
    <name type="scientific">Roseimicrobium gellanilyticum</name>
    <dbReference type="NCBI Taxonomy" id="748857"/>
    <lineage>
        <taxon>Bacteria</taxon>
        <taxon>Pseudomonadati</taxon>
        <taxon>Verrucomicrobiota</taxon>
        <taxon>Verrucomicrobiia</taxon>
        <taxon>Verrucomicrobiales</taxon>
        <taxon>Verrucomicrobiaceae</taxon>
        <taxon>Roseimicrobium</taxon>
    </lineage>
</organism>
<evidence type="ECO:0000256" key="2">
    <source>
        <dbReference type="SAM" id="Phobius"/>
    </source>
</evidence>
<keyword evidence="2" id="KW-0472">Membrane</keyword>
<comment type="caution">
    <text evidence="3">The sequence shown here is derived from an EMBL/GenBank/DDBJ whole genome shotgun (WGS) entry which is preliminary data.</text>
</comment>
<sequence length="111" mass="12715">MTLDEASDTHSGAERSSLLQSLVRLNRYALLLLLVPAGVIYFWPGLEWKKQEAAKHTLTELTTQRDALAHKVAKLEKKLELIKNDPEYLETMARDKLSLQKDGEIILHFEE</sequence>
<gene>
    <name evidence="3" type="ORF">DES53_12131</name>
</gene>
<keyword evidence="2" id="KW-0812">Transmembrane</keyword>
<feature type="coiled-coil region" evidence="1">
    <location>
        <begin position="58"/>
        <end position="85"/>
    </location>
</feature>
<proteinExistence type="predicted"/>
<keyword evidence="1" id="KW-0175">Coiled coil</keyword>
<reference evidence="3 4" key="1">
    <citation type="submission" date="2018-06" db="EMBL/GenBank/DDBJ databases">
        <title>Genomic Encyclopedia of Type Strains, Phase IV (KMG-IV): sequencing the most valuable type-strain genomes for metagenomic binning, comparative biology and taxonomic classification.</title>
        <authorList>
            <person name="Goeker M."/>
        </authorList>
    </citation>
    <scope>NUCLEOTIDE SEQUENCE [LARGE SCALE GENOMIC DNA]</scope>
    <source>
        <strain evidence="3 4">DSM 25532</strain>
    </source>
</reference>
<protein>
    <submittedName>
        <fullName evidence="3">Septum formation initiator</fullName>
    </submittedName>
</protein>
<evidence type="ECO:0000313" key="4">
    <source>
        <dbReference type="Proteomes" id="UP000253426"/>
    </source>
</evidence>
<name>A0A366H185_9BACT</name>
<dbReference type="EMBL" id="QNRR01000021">
    <property type="protein sequence ID" value="RBP35511.1"/>
    <property type="molecule type" value="Genomic_DNA"/>
</dbReference>